<feature type="domain" description="Transposase IS110-like N-terminal" evidence="1">
    <location>
        <begin position="27"/>
        <end position="181"/>
    </location>
</feature>
<dbReference type="Pfam" id="PF01548">
    <property type="entry name" value="DEDD_Tnp_IS110"/>
    <property type="match status" value="1"/>
</dbReference>
<keyword evidence="4" id="KW-1185">Reference proteome</keyword>
<dbReference type="InterPro" id="IPR002525">
    <property type="entry name" value="Transp_IS110-like_N"/>
</dbReference>
<dbReference type="InterPro" id="IPR047650">
    <property type="entry name" value="Transpos_IS110"/>
</dbReference>
<dbReference type="AlphaFoldDB" id="A0A318RT71"/>
<accession>A0A318RT71</accession>
<dbReference type="PANTHER" id="PTHR33055">
    <property type="entry name" value="TRANSPOSASE FOR INSERTION SEQUENCE ELEMENT IS1111A"/>
    <property type="match status" value="1"/>
</dbReference>
<dbReference type="InterPro" id="IPR003346">
    <property type="entry name" value="Transposase_20"/>
</dbReference>
<dbReference type="PANTHER" id="PTHR33055:SF3">
    <property type="entry name" value="PUTATIVE TRANSPOSASE FOR IS117-RELATED"/>
    <property type="match status" value="1"/>
</dbReference>
<dbReference type="Proteomes" id="UP000247591">
    <property type="component" value="Unassembled WGS sequence"/>
</dbReference>
<evidence type="ECO:0000259" key="2">
    <source>
        <dbReference type="Pfam" id="PF02371"/>
    </source>
</evidence>
<feature type="domain" description="Transposase IS116/IS110/IS902 C-terminal" evidence="2">
    <location>
        <begin position="288"/>
        <end position="375"/>
    </location>
</feature>
<reference evidence="3 4" key="1">
    <citation type="submission" date="2018-06" db="EMBL/GenBank/DDBJ databases">
        <title>Genomic Encyclopedia of Type Strains, Phase IV (KMG-IV): sequencing the most valuable type-strain genomes for metagenomic binning, comparative biology and taxonomic classification.</title>
        <authorList>
            <person name="Goeker M."/>
        </authorList>
    </citation>
    <scope>NUCLEOTIDE SEQUENCE [LARGE SCALE GENOMIC DNA]</scope>
    <source>
        <strain evidence="3 4">DSM 45521</strain>
    </source>
</reference>
<dbReference type="NCBIfam" id="NF033542">
    <property type="entry name" value="transpos_IS110"/>
    <property type="match status" value="1"/>
</dbReference>
<evidence type="ECO:0000313" key="4">
    <source>
        <dbReference type="Proteomes" id="UP000247591"/>
    </source>
</evidence>
<evidence type="ECO:0000313" key="3">
    <source>
        <dbReference type="EMBL" id="PYE20162.1"/>
    </source>
</evidence>
<proteinExistence type="predicted"/>
<dbReference type="GO" id="GO:0006313">
    <property type="term" value="P:DNA transposition"/>
    <property type="evidence" value="ECO:0007669"/>
    <property type="project" value="InterPro"/>
</dbReference>
<dbReference type="GO" id="GO:0003677">
    <property type="term" value="F:DNA binding"/>
    <property type="evidence" value="ECO:0007669"/>
    <property type="project" value="InterPro"/>
</dbReference>
<dbReference type="EMBL" id="QJSP01000002">
    <property type="protein sequence ID" value="PYE20162.1"/>
    <property type="molecule type" value="Genomic_DNA"/>
</dbReference>
<name>A0A318RT71_WILLI</name>
<sequence length="422" mass="46412">MLAEPSTPWAYFDGRDSVTAESDAVWIGIDIGKAAHHAAAIDNTGRLLWSVRVHNDQHSIEQLLSKAESSSRMRGWAVDLTSPESALLLAVLIGADQAVTYVPGRVVHRMTGAFPGEGKTDGKDAVVIAETARLRRDLSTVTAPDDVVAELGLLTGYRADLMGEWVSRINRLRSLLLRVFPELERAFDYTTRTGLALVSRYCTPAAIRGAGAEEISVHLRELGVRRPTIPGMVSKALAAAEAQTMAVQAESTTEQLVTRLARQLLDLDHEIKALDKQITACFRSHRQAQIIESVPGVGERLGAEFLAITAGDLAAFGTAGRLASYAGLAPVPNDSGTRSGVLHRPKRYHRRLRHVFYMAAFSSAQRDGPSREFYQRKRAEHQRHTQATIALARRLVDVLWALIRDDREWQPERPSGHQLKAA</sequence>
<gene>
    <name evidence="3" type="ORF">DFR67_102300</name>
</gene>
<protein>
    <submittedName>
        <fullName evidence="3">Transposase IS116/IS110/IS902 family protein</fullName>
    </submittedName>
</protein>
<evidence type="ECO:0000259" key="1">
    <source>
        <dbReference type="Pfam" id="PF01548"/>
    </source>
</evidence>
<dbReference type="GO" id="GO:0004803">
    <property type="term" value="F:transposase activity"/>
    <property type="evidence" value="ECO:0007669"/>
    <property type="project" value="InterPro"/>
</dbReference>
<organism evidence="3 4">
    <name type="scientific">Williamsia limnetica</name>
    <dbReference type="NCBI Taxonomy" id="882452"/>
    <lineage>
        <taxon>Bacteria</taxon>
        <taxon>Bacillati</taxon>
        <taxon>Actinomycetota</taxon>
        <taxon>Actinomycetes</taxon>
        <taxon>Mycobacteriales</taxon>
        <taxon>Nocardiaceae</taxon>
        <taxon>Williamsia</taxon>
    </lineage>
</organism>
<dbReference type="Pfam" id="PF02371">
    <property type="entry name" value="Transposase_20"/>
    <property type="match status" value="1"/>
</dbReference>
<comment type="caution">
    <text evidence="3">The sequence shown here is derived from an EMBL/GenBank/DDBJ whole genome shotgun (WGS) entry which is preliminary data.</text>
</comment>